<proteinExistence type="predicted"/>
<organism evidence="2 3">
    <name type="scientific">Vasconcelosia minhoensis LEGE 07310</name>
    <dbReference type="NCBI Taxonomy" id="915328"/>
    <lineage>
        <taxon>Bacteria</taxon>
        <taxon>Bacillati</taxon>
        <taxon>Cyanobacteriota</taxon>
        <taxon>Cyanophyceae</taxon>
        <taxon>Nodosilineales</taxon>
        <taxon>Cymatolegaceae</taxon>
        <taxon>Vasconcelosia</taxon>
        <taxon>Vasconcelosia minhoensis</taxon>
    </lineage>
</organism>
<keyword evidence="3" id="KW-1185">Reference proteome</keyword>
<evidence type="ECO:0000256" key="1">
    <source>
        <dbReference type="SAM" id="Phobius"/>
    </source>
</evidence>
<keyword evidence="1" id="KW-0812">Transmembrane</keyword>
<sequence>MQQHQTYTRSHQKAQQSEHPGLLVLLVVVASFAAGLIPLVGMSLLNPETTALPHAAGMWQPLGEAD</sequence>
<dbReference type="AlphaFoldDB" id="A0A8J7DPB1"/>
<keyword evidence="1" id="KW-0472">Membrane</keyword>
<reference evidence="2" key="1">
    <citation type="submission" date="2020-10" db="EMBL/GenBank/DDBJ databases">
        <authorList>
            <person name="Castelo-Branco R."/>
            <person name="Eusebio N."/>
            <person name="Adriana R."/>
            <person name="Vieira A."/>
            <person name="Brugerolle De Fraissinette N."/>
            <person name="Rezende De Castro R."/>
            <person name="Schneider M.P."/>
            <person name="Vasconcelos V."/>
            <person name="Leao P.N."/>
        </authorList>
    </citation>
    <scope>NUCLEOTIDE SEQUENCE</scope>
    <source>
        <strain evidence="2">LEGE 07310</strain>
    </source>
</reference>
<protein>
    <submittedName>
        <fullName evidence="2">Uncharacterized protein</fullName>
    </submittedName>
</protein>
<comment type="caution">
    <text evidence="2">The sequence shown here is derived from an EMBL/GenBank/DDBJ whole genome shotgun (WGS) entry which is preliminary data.</text>
</comment>
<feature type="transmembrane region" description="Helical" evidence="1">
    <location>
        <begin position="21"/>
        <end position="45"/>
    </location>
</feature>
<evidence type="ECO:0000313" key="3">
    <source>
        <dbReference type="Proteomes" id="UP000636505"/>
    </source>
</evidence>
<accession>A0A8J7DPB1</accession>
<dbReference type="RefSeq" id="WP_193910322.1">
    <property type="nucleotide sequence ID" value="NZ_JADEXG010000055.1"/>
</dbReference>
<keyword evidence="1" id="KW-1133">Transmembrane helix</keyword>
<gene>
    <name evidence="2" type="ORF">IQ241_19215</name>
</gene>
<dbReference type="Proteomes" id="UP000636505">
    <property type="component" value="Unassembled WGS sequence"/>
</dbReference>
<name>A0A8J7DPB1_9CYAN</name>
<dbReference type="EMBL" id="JADEXG010000055">
    <property type="protein sequence ID" value="MBE9079400.1"/>
    <property type="molecule type" value="Genomic_DNA"/>
</dbReference>
<evidence type="ECO:0000313" key="2">
    <source>
        <dbReference type="EMBL" id="MBE9079400.1"/>
    </source>
</evidence>